<dbReference type="STRING" id="1255043.TVNIR_1354"/>
<dbReference type="Proteomes" id="UP000010809">
    <property type="component" value="Chromosome"/>
</dbReference>
<protein>
    <recommendedName>
        <fullName evidence="1">DUF4399 domain-containing protein</fullName>
    </recommendedName>
</protein>
<gene>
    <name evidence="2" type="ordered locus">TVNIR_1354</name>
</gene>
<dbReference type="Pfam" id="PF14347">
    <property type="entry name" value="DUF4399"/>
    <property type="match status" value="1"/>
</dbReference>
<dbReference type="InterPro" id="IPR025512">
    <property type="entry name" value="DUF4399"/>
</dbReference>
<evidence type="ECO:0000313" key="3">
    <source>
        <dbReference type="Proteomes" id="UP000010809"/>
    </source>
</evidence>
<dbReference type="PATRIC" id="fig|1255043.3.peg.1370"/>
<dbReference type="AlphaFoldDB" id="L0DVL6"/>
<dbReference type="eggNOG" id="ENOG5032RWS">
    <property type="taxonomic scope" value="Bacteria"/>
</dbReference>
<sequence length="149" mass="15686">MEDIPMLKGMLPAIAVLGLAITPALGLASDRPAPPEGAKVYFISPSDGETIEGSVTVRMGLRGMGVAPAGVEVDNTGHHHLLVNATIDDIDLDASLPFSDETRHFGGGQTEASLDLPAGTHTLQLLFMDYRHISFDPPVASDVITITVE</sequence>
<evidence type="ECO:0000259" key="1">
    <source>
        <dbReference type="Pfam" id="PF14347"/>
    </source>
</evidence>
<dbReference type="KEGG" id="tni:TVNIR_1354"/>
<feature type="domain" description="DUF4399" evidence="1">
    <location>
        <begin position="57"/>
        <end position="149"/>
    </location>
</feature>
<accession>L0DVL6</accession>
<dbReference type="EMBL" id="CP003989">
    <property type="protein sequence ID" value="AGA33025.1"/>
    <property type="molecule type" value="Genomic_DNA"/>
</dbReference>
<proteinExistence type="predicted"/>
<name>L0DVL6_THIND</name>
<keyword evidence="3" id="KW-1185">Reference proteome</keyword>
<reference evidence="2" key="1">
    <citation type="submission" date="2015-12" db="EMBL/GenBank/DDBJ databases">
        <authorList>
            <person name="Tikhonova T.V."/>
            <person name="Pavlov A.R."/>
            <person name="Beletsky A.V."/>
            <person name="Mardanov A.V."/>
            <person name="Sorokin D.Y."/>
            <person name="Ravin N.V."/>
            <person name="Popov V.O."/>
        </authorList>
    </citation>
    <scope>NUCLEOTIDE SEQUENCE</scope>
    <source>
        <strain evidence="2">DSM 14787</strain>
    </source>
</reference>
<organism evidence="2 3">
    <name type="scientific">Thioalkalivibrio nitratireducens (strain DSM 14787 / UNIQEM 213 / ALEN2)</name>
    <dbReference type="NCBI Taxonomy" id="1255043"/>
    <lineage>
        <taxon>Bacteria</taxon>
        <taxon>Pseudomonadati</taxon>
        <taxon>Pseudomonadota</taxon>
        <taxon>Gammaproteobacteria</taxon>
        <taxon>Chromatiales</taxon>
        <taxon>Ectothiorhodospiraceae</taxon>
        <taxon>Thioalkalivibrio</taxon>
    </lineage>
</organism>
<dbReference type="HOGENOM" id="CLU_116275_2_0_6"/>
<evidence type="ECO:0000313" key="2">
    <source>
        <dbReference type="EMBL" id="AGA33025.1"/>
    </source>
</evidence>